<accession>A0AAD3Y4Q8</accession>
<dbReference type="EMBL" id="BSYO01000033">
    <property type="protein sequence ID" value="GMH27465.1"/>
    <property type="molecule type" value="Genomic_DNA"/>
</dbReference>
<keyword evidence="2" id="KW-1185">Reference proteome</keyword>
<comment type="caution">
    <text evidence="1">The sequence shown here is derived from an EMBL/GenBank/DDBJ whole genome shotgun (WGS) entry which is preliminary data.</text>
</comment>
<name>A0AAD3Y4Q8_NEPGR</name>
<gene>
    <name evidence="1" type="ORF">Nepgr_029308</name>
</gene>
<reference evidence="1" key="1">
    <citation type="submission" date="2023-05" db="EMBL/GenBank/DDBJ databases">
        <title>Nepenthes gracilis genome sequencing.</title>
        <authorList>
            <person name="Fukushima K."/>
        </authorList>
    </citation>
    <scope>NUCLEOTIDE SEQUENCE</scope>
    <source>
        <strain evidence="1">SING2019-196</strain>
    </source>
</reference>
<dbReference type="Proteomes" id="UP001279734">
    <property type="component" value="Unassembled WGS sequence"/>
</dbReference>
<evidence type="ECO:0000313" key="2">
    <source>
        <dbReference type="Proteomes" id="UP001279734"/>
    </source>
</evidence>
<sequence>MRLGELFGKTITWPQGIHLSLTCPAVNEKKRARSRPNLPSHSNHRHGLLLSRHFLAYYLSFPVLSS</sequence>
<evidence type="ECO:0000313" key="1">
    <source>
        <dbReference type="EMBL" id="GMH27465.1"/>
    </source>
</evidence>
<organism evidence="1 2">
    <name type="scientific">Nepenthes gracilis</name>
    <name type="common">Slender pitcher plant</name>
    <dbReference type="NCBI Taxonomy" id="150966"/>
    <lineage>
        <taxon>Eukaryota</taxon>
        <taxon>Viridiplantae</taxon>
        <taxon>Streptophyta</taxon>
        <taxon>Embryophyta</taxon>
        <taxon>Tracheophyta</taxon>
        <taxon>Spermatophyta</taxon>
        <taxon>Magnoliopsida</taxon>
        <taxon>eudicotyledons</taxon>
        <taxon>Gunneridae</taxon>
        <taxon>Pentapetalae</taxon>
        <taxon>Caryophyllales</taxon>
        <taxon>Nepenthaceae</taxon>
        <taxon>Nepenthes</taxon>
    </lineage>
</organism>
<dbReference type="AlphaFoldDB" id="A0AAD3Y4Q8"/>
<protein>
    <submittedName>
        <fullName evidence="1">Uncharacterized protein</fullName>
    </submittedName>
</protein>
<proteinExistence type="predicted"/>